<proteinExistence type="predicted"/>
<dbReference type="AlphaFoldDB" id="A0A3D9HBP0"/>
<evidence type="ECO:0000256" key="1">
    <source>
        <dbReference type="SAM" id="SignalP"/>
    </source>
</evidence>
<evidence type="ECO:0000313" key="3">
    <source>
        <dbReference type="Proteomes" id="UP000256980"/>
    </source>
</evidence>
<comment type="caution">
    <text evidence="2">The sequence shown here is derived from an EMBL/GenBank/DDBJ whole genome shotgun (WGS) entry which is preliminary data.</text>
</comment>
<dbReference type="Proteomes" id="UP000256980">
    <property type="component" value="Unassembled WGS sequence"/>
</dbReference>
<keyword evidence="3" id="KW-1185">Reference proteome</keyword>
<feature type="chain" id="PRO_5017692704" evidence="1">
    <location>
        <begin position="21"/>
        <end position="150"/>
    </location>
</feature>
<dbReference type="OrthoDB" id="893802at2"/>
<reference evidence="2 3" key="1">
    <citation type="submission" date="2018-07" db="EMBL/GenBank/DDBJ databases">
        <title>Genomic Encyclopedia of Type Strains, Phase III (KMG-III): the genomes of soil and plant-associated and newly described type strains.</title>
        <authorList>
            <person name="Whitman W."/>
        </authorList>
    </citation>
    <scope>NUCLEOTIDE SEQUENCE [LARGE SCALE GENOMIC DNA]</scope>
    <source>
        <strain evidence="2 3">CECT 7946</strain>
    </source>
</reference>
<keyword evidence="1" id="KW-0732">Signal</keyword>
<protein>
    <submittedName>
        <fullName evidence="2">Uncharacterized protein</fullName>
    </submittedName>
</protein>
<evidence type="ECO:0000313" key="2">
    <source>
        <dbReference type="EMBL" id="RED46436.1"/>
    </source>
</evidence>
<dbReference type="EMBL" id="QRDV01000001">
    <property type="protein sequence ID" value="RED46436.1"/>
    <property type="molecule type" value="Genomic_DNA"/>
</dbReference>
<feature type="signal peptide" evidence="1">
    <location>
        <begin position="1"/>
        <end position="20"/>
    </location>
</feature>
<dbReference type="PROSITE" id="PS51257">
    <property type="entry name" value="PROKAR_LIPOPROTEIN"/>
    <property type="match status" value="1"/>
</dbReference>
<dbReference type="RefSeq" id="WP_115815571.1">
    <property type="nucleotide sequence ID" value="NZ_QRDV01000001.1"/>
</dbReference>
<organism evidence="2 3">
    <name type="scientific">Winogradskyella eximia</name>
    <dbReference type="NCBI Taxonomy" id="262006"/>
    <lineage>
        <taxon>Bacteria</taxon>
        <taxon>Pseudomonadati</taxon>
        <taxon>Bacteroidota</taxon>
        <taxon>Flavobacteriia</taxon>
        <taxon>Flavobacteriales</taxon>
        <taxon>Flavobacteriaceae</taxon>
        <taxon>Winogradskyella</taxon>
    </lineage>
</organism>
<accession>A0A3D9HBP0</accession>
<sequence>MNKFVLFAFLFISLFTSCSIEDDTNYNFYLEVVPINSVEMPEYFVQGEIYQIDITYTQPNQCFTFNDFIYEIDGQQRTVAVVNTVYTIDSLTCAEDPEEVTVHFDFHVTSNETYIFKFYQGEDEQGTDQYYIVEVPVMDERAISIDSIKN</sequence>
<name>A0A3D9HBP0_9FLAO</name>
<gene>
    <name evidence="2" type="ORF">DFQ10_101206</name>
</gene>